<proteinExistence type="predicted"/>
<organism evidence="3 4">
    <name type="scientific">Adineta steineri</name>
    <dbReference type="NCBI Taxonomy" id="433720"/>
    <lineage>
        <taxon>Eukaryota</taxon>
        <taxon>Metazoa</taxon>
        <taxon>Spiralia</taxon>
        <taxon>Gnathifera</taxon>
        <taxon>Rotifera</taxon>
        <taxon>Eurotatoria</taxon>
        <taxon>Bdelloidea</taxon>
        <taxon>Adinetida</taxon>
        <taxon>Adinetidae</taxon>
        <taxon>Adineta</taxon>
    </lineage>
</organism>
<name>A0A819YQT2_9BILA</name>
<evidence type="ECO:0000313" key="4">
    <source>
        <dbReference type="Proteomes" id="UP000663881"/>
    </source>
</evidence>
<feature type="compositionally biased region" description="Pro residues" evidence="1">
    <location>
        <begin position="335"/>
        <end position="349"/>
    </location>
</feature>
<feature type="region of interest" description="Disordered" evidence="1">
    <location>
        <begin position="1"/>
        <end position="23"/>
    </location>
</feature>
<dbReference type="SUPFAM" id="SSF50729">
    <property type="entry name" value="PH domain-like"/>
    <property type="match status" value="1"/>
</dbReference>
<feature type="compositionally biased region" description="Polar residues" evidence="1">
    <location>
        <begin position="277"/>
        <end position="288"/>
    </location>
</feature>
<evidence type="ECO:0000256" key="1">
    <source>
        <dbReference type="SAM" id="MobiDB-lite"/>
    </source>
</evidence>
<accession>A0A819YQT2</accession>
<sequence>MSTLVQHNNAPHYPPSKVMPSETQQQRLIHNPSKNLQPYELKCLFEILGINCVTLATAVAQIFYGYNGTRINSLPGVLCFVKDFDNKKYYFRLYNLKSRQVIYEEVVRKILRLEKETDVFYTFIESNCKIGIEFIDRDEAQTFSHHFHSKQEDRQKKKKTNAITKVAPPNIQPSVSSPDVSAMMNGINPQTSAVIQAQISAAPIPGNTPEQARDAKNQGSLTPDRKNKKNIRPHISAPIQSTLVHVGHIGTNDCFFKDDSQKQLFEDVLSKLGPSVRVSNNPGQQQMISAVPRTPPRAGPRRPDNAYPQIYAPPAPSPSNSGAFITDQSRVHVPPATPPPSPPPRPPRIPSNFINQSQDSGGPALRPSPPAQVLSSGPVTKPVSVPAVRSARNNLFDKIRNFDKSKLKQRTKRSPLPEVTSAGDTSPGVEDTMV</sequence>
<dbReference type="EMBL" id="CAJOAY010007280">
    <property type="protein sequence ID" value="CAF4162481.1"/>
    <property type="molecule type" value="Genomic_DNA"/>
</dbReference>
<dbReference type="AlphaFoldDB" id="A0A819YQT2"/>
<feature type="region of interest" description="Disordered" evidence="1">
    <location>
        <begin position="400"/>
        <end position="434"/>
    </location>
</feature>
<dbReference type="InterPro" id="IPR011993">
    <property type="entry name" value="PH-like_dom_sf"/>
</dbReference>
<evidence type="ECO:0000313" key="3">
    <source>
        <dbReference type="EMBL" id="CAF4162481.1"/>
    </source>
</evidence>
<gene>
    <name evidence="3" type="ORF">OKA104_LOCUS38880</name>
</gene>
<dbReference type="InterPro" id="IPR000697">
    <property type="entry name" value="WH1/EVH1_dom"/>
</dbReference>
<comment type="caution">
    <text evidence="3">The sequence shown here is derived from an EMBL/GenBank/DDBJ whole genome shotgun (WGS) entry which is preliminary data.</text>
</comment>
<feature type="domain" description="WH1" evidence="2">
    <location>
        <begin position="47"/>
        <end position="154"/>
    </location>
</feature>
<dbReference type="Pfam" id="PF00568">
    <property type="entry name" value="WH1"/>
    <property type="match status" value="1"/>
</dbReference>
<protein>
    <recommendedName>
        <fullName evidence="2">WH1 domain-containing protein</fullName>
    </recommendedName>
</protein>
<dbReference type="SMART" id="SM00461">
    <property type="entry name" value="WH1"/>
    <property type="match status" value="1"/>
</dbReference>
<feature type="region of interest" description="Disordered" evidence="1">
    <location>
        <begin position="275"/>
        <end position="386"/>
    </location>
</feature>
<dbReference type="Proteomes" id="UP000663881">
    <property type="component" value="Unassembled WGS sequence"/>
</dbReference>
<feature type="region of interest" description="Disordered" evidence="1">
    <location>
        <begin position="203"/>
        <end position="232"/>
    </location>
</feature>
<dbReference type="PROSITE" id="PS50229">
    <property type="entry name" value="WH1"/>
    <property type="match status" value="1"/>
</dbReference>
<evidence type="ECO:0000259" key="2">
    <source>
        <dbReference type="PROSITE" id="PS50229"/>
    </source>
</evidence>
<dbReference type="Gene3D" id="2.30.29.30">
    <property type="entry name" value="Pleckstrin-homology domain (PH domain)/Phosphotyrosine-binding domain (PTB)"/>
    <property type="match status" value="1"/>
</dbReference>
<reference evidence="3" key="1">
    <citation type="submission" date="2021-02" db="EMBL/GenBank/DDBJ databases">
        <authorList>
            <person name="Nowell W R."/>
        </authorList>
    </citation>
    <scope>NUCLEOTIDE SEQUENCE</scope>
</reference>